<dbReference type="InterPro" id="IPR036188">
    <property type="entry name" value="FAD/NAD-bd_sf"/>
</dbReference>
<dbReference type="GO" id="GO:0019646">
    <property type="term" value="P:aerobic electron transport chain"/>
    <property type="evidence" value="ECO:0007669"/>
    <property type="project" value="TreeGrafter"/>
</dbReference>
<feature type="domain" description="FAD/NAD(P)-binding" evidence="6">
    <location>
        <begin position="7"/>
        <end position="270"/>
    </location>
</feature>
<organism evidence="7 8">
    <name type="scientific">Hoyosella subflava (strain DSM 45089 / JCM 17490 / NBRC 109087 / DQS3-9A1)</name>
    <name type="common">Amycolicicoccus subflavus</name>
    <dbReference type="NCBI Taxonomy" id="443218"/>
    <lineage>
        <taxon>Bacteria</taxon>
        <taxon>Bacillati</taxon>
        <taxon>Actinomycetota</taxon>
        <taxon>Actinomycetes</taxon>
        <taxon>Mycobacteriales</taxon>
        <taxon>Hoyosellaceae</taxon>
        <taxon>Hoyosella</taxon>
    </lineage>
</organism>
<dbReference type="PRINTS" id="PR00368">
    <property type="entry name" value="FADPNR"/>
</dbReference>
<dbReference type="PANTHER" id="PTHR42913">
    <property type="entry name" value="APOPTOSIS-INDUCING FACTOR 1"/>
    <property type="match status" value="1"/>
</dbReference>
<dbReference type="HOGENOM" id="CLU_021377_8_1_11"/>
<dbReference type="EMBL" id="CP002786">
    <property type="protein sequence ID" value="AEF41158.1"/>
    <property type="molecule type" value="Genomic_DNA"/>
</dbReference>
<dbReference type="Pfam" id="PF07992">
    <property type="entry name" value="Pyr_redox_2"/>
    <property type="match status" value="1"/>
</dbReference>
<evidence type="ECO:0000259" key="6">
    <source>
        <dbReference type="Pfam" id="PF07992"/>
    </source>
</evidence>
<evidence type="ECO:0000256" key="2">
    <source>
        <dbReference type="ARBA" id="ARBA00005272"/>
    </source>
</evidence>
<comment type="cofactor">
    <cofactor evidence="1">
        <name>FAD</name>
        <dbReference type="ChEBI" id="CHEBI:57692"/>
    </cofactor>
</comment>
<dbReference type="Proteomes" id="UP000009235">
    <property type="component" value="Chromosome"/>
</dbReference>
<protein>
    <submittedName>
        <fullName evidence="7">FAD-dependent pyridine nucleotide-disulfide oxidoreductase</fullName>
    </submittedName>
</protein>
<dbReference type="GO" id="GO:0003955">
    <property type="term" value="F:NAD(P)H dehydrogenase (quinone) activity"/>
    <property type="evidence" value="ECO:0007669"/>
    <property type="project" value="TreeGrafter"/>
</dbReference>
<dbReference type="AlphaFoldDB" id="F6EI51"/>
<dbReference type="KEGG" id="asd:AS9A_2711"/>
<sequence length="387" mass="40905">MGMKTHNIVVLGAGYAGVMAANQLAAGHNVTLINARPYFVERIRLHQFVVGGHPAQVPLAEVLNPDVQVIVAQAQRIDAGARHILLDNAPAVAYDYLVYAVGSRAELPTLPGSEFAYSLADWESAQRLRDALKCAPQTVTVVGGGLTGIETAAELAEARPESHVSLVTASVVAPGFSPRGRRAVLRALTRLGVSVYENSRVRRIEQTKVVTDRETVPSDVTIVATGLRAGSLAAESGLTTDMLGRLVTDHALRSSDPRIIAAGDAAGPPADVAHHIRMSCAAALPLGALAARTVNDLAAGNEPGPVSSGFVIQCLSLGRRRGVVQHVAPDDQPRDLAIAGRTGAFVKEQICRGTLRWLAREIQKPGSYKWPEGPRATAEISRKVHAG</sequence>
<comment type="similarity">
    <text evidence="2">Belongs to the NADH dehydrogenase family.</text>
</comment>
<dbReference type="STRING" id="443218.AS9A_2711"/>
<evidence type="ECO:0000256" key="1">
    <source>
        <dbReference type="ARBA" id="ARBA00001974"/>
    </source>
</evidence>
<evidence type="ECO:0000313" key="7">
    <source>
        <dbReference type="EMBL" id="AEF41158.1"/>
    </source>
</evidence>
<reference evidence="7 8" key="1">
    <citation type="journal article" date="2011" name="J. Bacteriol.">
        <title>Complete genome sequence of Amycolicicoccus subflavus DQS3-9A1T, an actinomycete isolated from crude oil-polluted soil.</title>
        <authorList>
            <person name="Cai M."/>
            <person name="Chen W.M."/>
            <person name="Nie Y."/>
            <person name="Chi C.Q."/>
            <person name="Wang Y.N."/>
            <person name="Tang Y.Q."/>
            <person name="Li G.Y."/>
            <person name="Wu X.L."/>
        </authorList>
    </citation>
    <scope>NUCLEOTIDE SEQUENCE [LARGE SCALE GENOMIC DNA]</scope>
    <source>
        <strain evidence="8">DSM 45089 / DQS3-9A1</strain>
    </source>
</reference>
<dbReference type="Gene3D" id="3.50.50.100">
    <property type="match status" value="1"/>
</dbReference>
<dbReference type="OrthoDB" id="9784880at2"/>
<evidence type="ECO:0000256" key="5">
    <source>
        <dbReference type="ARBA" id="ARBA00023002"/>
    </source>
</evidence>
<dbReference type="InterPro" id="IPR051169">
    <property type="entry name" value="NADH-Q_oxidoreductase"/>
</dbReference>
<keyword evidence="4" id="KW-0274">FAD</keyword>
<dbReference type="eggNOG" id="COG1252">
    <property type="taxonomic scope" value="Bacteria"/>
</dbReference>
<dbReference type="PRINTS" id="PR00469">
    <property type="entry name" value="PNDRDTASEII"/>
</dbReference>
<accession>F6EI51</accession>
<proteinExistence type="inferred from homology"/>
<evidence type="ECO:0000256" key="4">
    <source>
        <dbReference type="ARBA" id="ARBA00022827"/>
    </source>
</evidence>
<gene>
    <name evidence="7" type="ordered locus">AS9A_2711</name>
</gene>
<keyword evidence="5" id="KW-0560">Oxidoreductase</keyword>
<dbReference type="InterPro" id="IPR023753">
    <property type="entry name" value="FAD/NAD-binding_dom"/>
</dbReference>
<evidence type="ECO:0000256" key="3">
    <source>
        <dbReference type="ARBA" id="ARBA00022630"/>
    </source>
</evidence>
<evidence type="ECO:0000313" key="8">
    <source>
        <dbReference type="Proteomes" id="UP000009235"/>
    </source>
</evidence>
<name>F6EI51_HOYSD</name>
<dbReference type="SUPFAM" id="SSF51905">
    <property type="entry name" value="FAD/NAD(P)-binding domain"/>
    <property type="match status" value="1"/>
</dbReference>
<keyword evidence="3" id="KW-0285">Flavoprotein</keyword>
<dbReference type="PANTHER" id="PTHR42913:SF3">
    <property type="entry name" value="64 KDA MITOCHONDRIAL NADH DEHYDROGENASE (EUROFUNG)"/>
    <property type="match status" value="1"/>
</dbReference>
<keyword evidence="8" id="KW-1185">Reference proteome</keyword>